<sequence>MDSISQTLRGGWSCGGSVRGTELHFESDASELEVLSLWRGYVVTNKQPLKTFITHDLHGLQIELETDRQSLSFSVLHDEDLVALISHMTASLKRIFPDSSPGKLLKRVPQDLQERLLTLTAVIEEQLNSQPGPCGGFSDTYAALCDWNEMPFREEIQWDVDNIYYIHNWRRFNLLDFSHLESRDLALAVAALSFNQWFTKIYCKELKLSADIQQQLTFLLSKSSSLEELSLEDCGLKVDFAVKMAAALQEHTSSSLKALNLSGNSIEDKGVMALSQEIKHLNEGLRFLSLSRVSMSAKGLGCLGQVLSSCQQFSTSLTHLNLSCNPGSLATEDAMFLFKFLSGTNSLSHLDLSDTNCPLDTLFVSLSAGCCYKLTHLNLARNPFSHRKVREVTRSIQEFFSQSCELRYVGLSATKLPPQALRLLLQGLATNTHLFGLELDLSSCELCSAGAQVIQEHISEATAIRSLDISDNSFENDMVTLVLSVGRCQSLHHLALGRNFAMKSRALTDLLHRIAQLIQDEECSLQSLSVSDSKLKTGMHILLSALGGHATLTELDISGNNIGDTGAKMLAKALMTNTTLRSLTWDRNNVTARGFQDVADALERNLTLQKMSPPLADITQSYRSNPEQTKEALNKIQLCLSRNNMRHPGNVELQQVFRGQQSEKMIQGMCRQLEDTLQSVSHCNTQAVQNDVMAAHEVLENARESLKLLPSLCDESRKCSSDGDWVMDILSDAASVLTQEIKQDFQELGQDLIGYAQTVCPKVVQRSSVSKSLSECMSKRSKQAEIFLTSTLVETTGQIISTRLSELRQTLAVTLVESMIEQILQDLTEAQDKMDSLINENPCGAQRINIPELRLTDSDFPTDDYSPAFWRSSLLSKSLRPAASIKSLLDADCEQHTRERRTERERGGAAREDDEGGRCALPQLPLSTSSPSLSPSTSLSPSPQLQRRRRLMEGEVSSVDAAEAVSGDSGASLSPPPSRPPIYSIPHKAPKQEAAGGGGLNGRQARFPGCSPSTGPHPGSGFSVSPMEPLPSQGQTLRHYTASRPRPRRTHTQPPTSRPQEPVSEEKKEDIEATGRVDEGVEEFFTKKIIPDYALKGRWEESNPAQILPTAPSSTPFSSPSDITPSTTTLTTSPSATSTDTSLPSIDVRSLSSSTTFPSTTCSTTTTIPTKNIKKKFGDFFAFKRARAGRAAKTGSGDGGQGAEGVKVKRTSIADLIRPLREAKDRDRDRERDNEREKERKKQSEEDVNIYNDATTTEGTAAPGRYLADVVRETVTPAESLSTTQSSEMTPSYPTITTSPELTTSVLSEPEQAAVPVPPHLSTTPAFITTPAEPEAPSYVERRLRVTKRLRENKSQSLILLTGIEPDDKDNTPNKKHASDGATGFEQRLQNKDEELRKATSEGAILNKPELPPKDIKSRIMSTSSAESRHPLRVQDPNLPELLYPKPSLPECIMGPLPPKPPLAAKLPPPIPAARPSSAPAFTSSSEQVQLTAHTHDGRPMETEQNGSRDGVQGEIPPLSPRKELHSSAPKSHRGGSAPDRNEKVQSVTEESLPKLRQHMKPLPQRRAVSVHEEALTMTQELKAVLQKSPIRFRGNRWDLPSCKEDEAHENKLDDEKKVKSQMDEQEAERGQASCGDTVPPTKQLLSQEVEVPRCTSSDKTFSVIERPPVLPRKMEKLPVNLASERKSPTRISASSPLQEKVHNTLPVGSKSTEIPHISPSSQKNKSVALDRGSNPQGKGEALSPQHTKMAEPAEHRTEPCLFD</sequence>
<accession>A0A315VAT0</accession>
<feature type="region of interest" description="Disordered" evidence="1">
    <location>
        <begin position="1595"/>
        <end position="1764"/>
    </location>
</feature>
<dbReference type="Gene3D" id="3.80.10.10">
    <property type="entry name" value="Ribonuclease Inhibitor"/>
    <property type="match status" value="1"/>
</dbReference>
<feature type="compositionally biased region" description="Polar residues" evidence="1">
    <location>
        <begin position="1482"/>
        <end position="1493"/>
    </location>
</feature>
<feature type="compositionally biased region" description="Pro residues" evidence="1">
    <location>
        <begin position="1456"/>
        <end position="1473"/>
    </location>
</feature>
<feature type="compositionally biased region" description="Basic and acidic residues" evidence="1">
    <location>
        <begin position="1064"/>
        <end position="1081"/>
    </location>
</feature>
<dbReference type="GO" id="GO:0034315">
    <property type="term" value="P:regulation of Arp2/3 complex-mediated actin nucleation"/>
    <property type="evidence" value="ECO:0007669"/>
    <property type="project" value="TreeGrafter"/>
</dbReference>
<evidence type="ECO:0000313" key="4">
    <source>
        <dbReference type="Proteomes" id="UP000250572"/>
    </source>
</evidence>
<reference evidence="3 4" key="1">
    <citation type="journal article" date="2018" name="G3 (Bethesda)">
        <title>A High-Quality Reference Genome for the Invasive Mosquitofish Gambusia affinis Using a Chicago Library.</title>
        <authorList>
            <person name="Hoffberg S.L."/>
            <person name="Troendle N.J."/>
            <person name="Glenn T.C."/>
            <person name="Mahmud O."/>
            <person name="Louha S."/>
            <person name="Chalopin D."/>
            <person name="Bennetzen J.L."/>
            <person name="Mauricio R."/>
        </authorList>
    </citation>
    <scope>NUCLEOTIDE SEQUENCE [LARGE SCALE GENOMIC DNA]</scope>
    <source>
        <strain evidence="3">NE01/NJP1002.9</strain>
        <tissue evidence="3">Muscle</tissue>
    </source>
</reference>
<dbReference type="Proteomes" id="UP000250572">
    <property type="component" value="Unassembled WGS sequence"/>
</dbReference>
<dbReference type="InterPro" id="IPR001611">
    <property type="entry name" value="Leu-rich_rpt"/>
</dbReference>
<dbReference type="Gene3D" id="6.10.140.1850">
    <property type="match status" value="1"/>
</dbReference>
<protein>
    <recommendedName>
        <fullName evidence="2">CARMIL C-terminal domain-containing protein</fullName>
    </recommendedName>
</protein>
<feature type="region of interest" description="Disordered" evidence="1">
    <location>
        <begin position="1104"/>
        <end position="1167"/>
    </location>
</feature>
<dbReference type="PANTHER" id="PTHR24112">
    <property type="entry name" value="LEUCINE-RICH REPEAT, ISOFORM F-RELATED"/>
    <property type="match status" value="1"/>
</dbReference>
<dbReference type="InterPro" id="IPR051279">
    <property type="entry name" value="PP1-Reg/Actin-Interact_Protein"/>
</dbReference>
<organism evidence="3 4">
    <name type="scientific">Gambusia affinis</name>
    <name type="common">Western mosquitofish</name>
    <name type="synonym">Heterandria affinis</name>
    <dbReference type="NCBI Taxonomy" id="33528"/>
    <lineage>
        <taxon>Eukaryota</taxon>
        <taxon>Metazoa</taxon>
        <taxon>Chordata</taxon>
        <taxon>Craniata</taxon>
        <taxon>Vertebrata</taxon>
        <taxon>Euteleostomi</taxon>
        <taxon>Actinopterygii</taxon>
        <taxon>Neopterygii</taxon>
        <taxon>Teleostei</taxon>
        <taxon>Neoteleostei</taxon>
        <taxon>Acanthomorphata</taxon>
        <taxon>Ovalentaria</taxon>
        <taxon>Atherinomorphae</taxon>
        <taxon>Cyprinodontiformes</taxon>
        <taxon>Poeciliidae</taxon>
        <taxon>Poeciliinae</taxon>
        <taxon>Gambusia</taxon>
    </lineage>
</organism>
<dbReference type="GO" id="GO:0030027">
    <property type="term" value="C:lamellipodium"/>
    <property type="evidence" value="ECO:0007669"/>
    <property type="project" value="TreeGrafter"/>
</dbReference>
<feature type="region of interest" description="Disordered" evidence="1">
    <location>
        <begin position="893"/>
        <end position="1081"/>
    </location>
</feature>
<feature type="compositionally biased region" description="Low complexity" evidence="1">
    <location>
        <begin position="921"/>
        <end position="945"/>
    </location>
</feature>
<proteinExistence type="predicted"/>
<dbReference type="SUPFAM" id="SSF52047">
    <property type="entry name" value="RNI-like"/>
    <property type="match status" value="2"/>
</dbReference>
<dbReference type="GO" id="GO:0016477">
    <property type="term" value="P:cell migration"/>
    <property type="evidence" value="ECO:0007669"/>
    <property type="project" value="TreeGrafter"/>
</dbReference>
<feature type="region of interest" description="Disordered" evidence="1">
    <location>
        <begin position="1188"/>
        <end position="1340"/>
    </location>
</feature>
<feature type="domain" description="CARMIL C-terminal" evidence="2">
    <location>
        <begin position="756"/>
        <end position="1104"/>
    </location>
</feature>
<feature type="compositionally biased region" description="Polar residues" evidence="1">
    <location>
        <begin position="1277"/>
        <end position="1307"/>
    </location>
</feature>
<feature type="region of interest" description="Disordered" evidence="1">
    <location>
        <begin position="1361"/>
        <end position="1439"/>
    </location>
</feature>
<dbReference type="Pfam" id="PF13516">
    <property type="entry name" value="LRR_6"/>
    <property type="match status" value="2"/>
</dbReference>
<evidence type="ECO:0000313" key="3">
    <source>
        <dbReference type="EMBL" id="PWA19928.1"/>
    </source>
</evidence>
<dbReference type="EMBL" id="NHOQ01002041">
    <property type="protein sequence ID" value="PWA19928.1"/>
    <property type="molecule type" value="Genomic_DNA"/>
</dbReference>
<comment type="caution">
    <text evidence="3">The sequence shown here is derived from an EMBL/GenBank/DDBJ whole genome shotgun (WGS) entry which is preliminary data.</text>
</comment>
<dbReference type="GO" id="GO:0005886">
    <property type="term" value="C:plasma membrane"/>
    <property type="evidence" value="ECO:0007669"/>
    <property type="project" value="TreeGrafter"/>
</dbReference>
<feature type="compositionally biased region" description="Basic and acidic residues" evidence="1">
    <location>
        <begin position="1369"/>
        <end position="1379"/>
    </location>
</feature>
<dbReference type="PANTHER" id="PTHR24112:SF32">
    <property type="entry name" value="CAPPING PROTEIN, ARP2_3 AND MYOSIN-I LINKER PROTEIN 2"/>
    <property type="match status" value="1"/>
</dbReference>
<gene>
    <name evidence="3" type="ORF">CCH79_00016573</name>
</gene>
<feature type="compositionally biased region" description="Basic and acidic residues" evidence="1">
    <location>
        <begin position="1749"/>
        <end position="1764"/>
    </location>
</feature>
<evidence type="ECO:0000256" key="1">
    <source>
        <dbReference type="SAM" id="MobiDB-lite"/>
    </source>
</evidence>
<feature type="compositionally biased region" description="Basic and acidic residues" evidence="1">
    <location>
        <begin position="893"/>
        <end position="911"/>
    </location>
</feature>
<feature type="region of interest" description="Disordered" evidence="1">
    <location>
        <begin position="1453"/>
        <end position="1568"/>
    </location>
</feature>
<evidence type="ECO:0000259" key="2">
    <source>
        <dbReference type="Pfam" id="PF16000"/>
    </source>
</evidence>
<dbReference type="InterPro" id="IPR031943">
    <property type="entry name" value="CARMIL_C"/>
</dbReference>
<dbReference type="SMART" id="SM00368">
    <property type="entry name" value="LRR_RI"/>
    <property type="match status" value="7"/>
</dbReference>
<feature type="compositionally biased region" description="Basic and acidic residues" evidence="1">
    <location>
        <begin position="1218"/>
        <end position="1245"/>
    </location>
</feature>
<feature type="compositionally biased region" description="Basic and acidic residues" evidence="1">
    <location>
        <begin position="1602"/>
        <end position="1623"/>
    </location>
</feature>
<dbReference type="InterPro" id="IPR032675">
    <property type="entry name" value="LRR_dom_sf"/>
</dbReference>
<dbReference type="Pfam" id="PF16000">
    <property type="entry name" value="CARMIL_C"/>
    <property type="match status" value="1"/>
</dbReference>
<keyword evidence="4" id="KW-1185">Reference proteome</keyword>
<feature type="compositionally biased region" description="Basic and acidic residues" evidence="1">
    <location>
        <begin position="1389"/>
        <end position="1400"/>
    </location>
</feature>
<feature type="compositionally biased region" description="Low complexity" evidence="1">
    <location>
        <begin position="1109"/>
        <end position="1167"/>
    </location>
</feature>
<name>A0A315VAT0_GAMAF</name>